<name>A0ABW4VNF7_9BACT</name>
<sequence>MAGTFKHKATAKEVRKMKQKGFDHDFEIKSKGILEIVGEDQGYLPSEVKVRDLSTYSGNGENCEKIIYGIETSNGIKGTLVYHEGDMEARRVLNFMANVKITNTKKIIRKEK</sequence>
<protein>
    <submittedName>
        <fullName evidence="1">Uncharacterized protein</fullName>
    </submittedName>
</protein>
<dbReference type="EMBL" id="JBHUHR010000039">
    <property type="protein sequence ID" value="MFD2036287.1"/>
    <property type="molecule type" value="Genomic_DNA"/>
</dbReference>
<dbReference type="Proteomes" id="UP001597361">
    <property type="component" value="Unassembled WGS sequence"/>
</dbReference>
<evidence type="ECO:0000313" key="1">
    <source>
        <dbReference type="EMBL" id="MFD2036287.1"/>
    </source>
</evidence>
<gene>
    <name evidence="1" type="ORF">ACFSKL_15900</name>
</gene>
<reference evidence="2" key="1">
    <citation type="journal article" date="2019" name="Int. J. Syst. Evol. Microbiol.">
        <title>The Global Catalogue of Microorganisms (GCM) 10K type strain sequencing project: providing services to taxonomists for standard genome sequencing and annotation.</title>
        <authorList>
            <consortium name="The Broad Institute Genomics Platform"/>
            <consortium name="The Broad Institute Genome Sequencing Center for Infectious Disease"/>
            <person name="Wu L."/>
            <person name="Ma J."/>
        </authorList>
    </citation>
    <scope>NUCLEOTIDE SEQUENCE [LARGE SCALE GENOMIC DNA]</scope>
    <source>
        <strain evidence="2">CGMCC 1.15180</strain>
    </source>
</reference>
<keyword evidence="2" id="KW-1185">Reference proteome</keyword>
<comment type="caution">
    <text evidence="1">The sequence shown here is derived from an EMBL/GenBank/DDBJ whole genome shotgun (WGS) entry which is preliminary data.</text>
</comment>
<proteinExistence type="predicted"/>
<accession>A0ABW4VNF7</accession>
<evidence type="ECO:0000313" key="2">
    <source>
        <dbReference type="Proteomes" id="UP001597361"/>
    </source>
</evidence>
<dbReference type="RefSeq" id="WP_376887315.1">
    <property type="nucleotide sequence ID" value="NZ_JBHUHR010000039.1"/>
</dbReference>
<organism evidence="1 2">
    <name type="scientific">Belliella marina</name>
    <dbReference type="NCBI Taxonomy" id="1644146"/>
    <lineage>
        <taxon>Bacteria</taxon>
        <taxon>Pseudomonadati</taxon>
        <taxon>Bacteroidota</taxon>
        <taxon>Cytophagia</taxon>
        <taxon>Cytophagales</taxon>
        <taxon>Cyclobacteriaceae</taxon>
        <taxon>Belliella</taxon>
    </lineage>
</organism>